<comment type="caution">
    <text evidence="5">The sequence shown here is derived from an EMBL/GenBank/DDBJ whole genome shotgun (WGS) entry which is preliminary data.</text>
</comment>
<gene>
    <name evidence="5" type="ORF">S01H4_11124</name>
</gene>
<keyword evidence="2" id="KW-0520">NAD</keyword>
<sequence length="237" mass="27253">MKKILVTGGAGFIGSNFIRYMLNKYKDYKIINLDKLTYAGNLDNLKDIEDNPNYRFIHGDICNVNLVDDIVKNNVDTIINFAAETHVDRSIEDPSEFMRTDFQGVYVLLEAARKYNISKFIQISTDEVYGTAYEGFFKEEDNLKPRNPYSVGKLAGERLAYSYFATHKVPVIITRASNNFGPYQYPEKFIPLFITNVLEGKPLPLYGDGSQIRDWIYVIDHCKAIDLLLEKGKWGRF</sequence>
<dbReference type="EMBL" id="BART01004430">
    <property type="protein sequence ID" value="GAG70761.1"/>
    <property type="molecule type" value="Genomic_DNA"/>
</dbReference>
<dbReference type="FunFam" id="3.40.50.720:FF:000304">
    <property type="entry name" value="UDP-glucose 4,6-dehydratase"/>
    <property type="match status" value="1"/>
</dbReference>
<keyword evidence="3" id="KW-0456">Lyase</keyword>
<proteinExistence type="predicted"/>
<reference evidence="5" key="1">
    <citation type="journal article" date="2014" name="Front. Microbiol.">
        <title>High frequency of phylogenetically diverse reductive dehalogenase-homologous genes in deep subseafloor sedimentary metagenomes.</title>
        <authorList>
            <person name="Kawai M."/>
            <person name="Futagami T."/>
            <person name="Toyoda A."/>
            <person name="Takaki Y."/>
            <person name="Nishi S."/>
            <person name="Hori S."/>
            <person name="Arai W."/>
            <person name="Tsubouchi T."/>
            <person name="Morono Y."/>
            <person name="Uchiyama I."/>
            <person name="Ito T."/>
            <person name="Fujiyama A."/>
            <person name="Inagaki F."/>
            <person name="Takami H."/>
        </authorList>
    </citation>
    <scope>NUCLEOTIDE SEQUENCE</scope>
    <source>
        <strain evidence="5">Expedition CK06-06</strain>
    </source>
</reference>
<dbReference type="PANTHER" id="PTHR43000">
    <property type="entry name" value="DTDP-D-GLUCOSE 4,6-DEHYDRATASE-RELATED"/>
    <property type="match status" value="1"/>
</dbReference>
<dbReference type="GO" id="GO:0008460">
    <property type="term" value="F:dTDP-glucose 4,6-dehydratase activity"/>
    <property type="evidence" value="ECO:0007669"/>
    <property type="project" value="InterPro"/>
</dbReference>
<evidence type="ECO:0000256" key="1">
    <source>
        <dbReference type="ARBA" id="ARBA00001911"/>
    </source>
</evidence>
<evidence type="ECO:0000256" key="3">
    <source>
        <dbReference type="ARBA" id="ARBA00023239"/>
    </source>
</evidence>
<feature type="domain" description="NAD(P)-binding" evidence="4">
    <location>
        <begin position="5"/>
        <end position="233"/>
    </location>
</feature>
<organism evidence="5">
    <name type="scientific">marine sediment metagenome</name>
    <dbReference type="NCBI Taxonomy" id="412755"/>
    <lineage>
        <taxon>unclassified sequences</taxon>
        <taxon>metagenomes</taxon>
        <taxon>ecological metagenomes</taxon>
    </lineage>
</organism>
<dbReference type="InterPro" id="IPR016040">
    <property type="entry name" value="NAD(P)-bd_dom"/>
</dbReference>
<dbReference type="Gene3D" id="3.40.50.720">
    <property type="entry name" value="NAD(P)-binding Rossmann-like Domain"/>
    <property type="match status" value="1"/>
</dbReference>
<dbReference type="InterPro" id="IPR036291">
    <property type="entry name" value="NAD(P)-bd_dom_sf"/>
</dbReference>
<protein>
    <recommendedName>
        <fullName evidence="4">NAD(P)-binding domain-containing protein</fullName>
    </recommendedName>
</protein>
<dbReference type="AlphaFoldDB" id="X1BFG9"/>
<name>X1BFG9_9ZZZZ</name>
<dbReference type="Gene3D" id="3.90.25.10">
    <property type="entry name" value="UDP-galactose 4-epimerase, domain 1"/>
    <property type="match status" value="1"/>
</dbReference>
<dbReference type="CDD" id="cd05246">
    <property type="entry name" value="dTDP_GD_SDR_e"/>
    <property type="match status" value="1"/>
</dbReference>
<dbReference type="InterPro" id="IPR005888">
    <property type="entry name" value="dTDP_Gluc_deHydtase"/>
</dbReference>
<evidence type="ECO:0000259" key="4">
    <source>
        <dbReference type="Pfam" id="PF16363"/>
    </source>
</evidence>
<dbReference type="GO" id="GO:0009225">
    <property type="term" value="P:nucleotide-sugar metabolic process"/>
    <property type="evidence" value="ECO:0007669"/>
    <property type="project" value="InterPro"/>
</dbReference>
<accession>X1BFG9</accession>
<evidence type="ECO:0000313" key="5">
    <source>
        <dbReference type="EMBL" id="GAG70761.1"/>
    </source>
</evidence>
<evidence type="ECO:0000256" key="2">
    <source>
        <dbReference type="ARBA" id="ARBA00023027"/>
    </source>
</evidence>
<dbReference type="Pfam" id="PF16363">
    <property type="entry name" value="GDP_Man_Dehyd"/>
    <property type="match status" value="1"/>
</dbReference>
<feature type="non-terminal residue" evidence="5">
    <location>
        <position position="237"/>
    </location>
</feature>
<comment type="cofactor">
    <cofactor evidence="1">
        <name>NAD(+)</name>
        <dbReference type="ChEBI" id="CHEBI:57540"/>
    </cofactor>
</comment>
<dbReference type="SUPFAM" id="SSF51735">
    <property type="entry name" value="NAD(P)-binding Rossmann-fold domains"/>
    <property type="match status" value="1"/>
</dbReference>